<evidence type="ECO:0000256" key="1">
    <source>
        <dbReference type="SAM" id="MobiDB-lite"/>
    </source>
</evidence>
<feature type="region of interest" description="Disordered" evidence="1">
    <location>
        <begin position="100"/>
        <end position="128"/>
    </location>
</feature>
<dbReference type="Proteomes" id="UP000504607">
    <property type="component" value="Chromosome 4"/>
</dbReference>
<organism evidence="2 3">
    <name type="scientific">Elaeis guineensis var. tenera</name>
    <name type="common">Oil palm</name>
    <dbReference type="NCBI Taxonomy" id="51953"/>
    <lineage>
        <taxon>Eukaryota</taxon>
        <taxon>Viridiplantae</taxon>
        <taxon>Streptophyta</taxon>
        <taxon>Embryophyta</taxon>
        <taxon>Tracheophyta</taxon>
        <taxon>Spermatophyta</taxon>
        <taxon>Magnoliopsida</taxon>
        <taxon>Liliopsida</taxon>
        <taxon>Arecaceae</taxon>
        <taxon>Arecoideae</taxon>
        <taxon>Cocoseae</taxon>
        <taxon>Elaeidinae</taxon>
        <taxon>Elaeis</taxon>
    </lineage>
</organism>
<gene>
    <name evidence="3" type="primary">LOC105042550</name>
</gene>
<evidence type="ECO:0000313" key="2">
    <source>
        <dbReference type="Proteomes" id="UP000504607"/>
    </source>
</evidence>
<reference evidence="3" key="1">
    <citation type="submission" date="2025-08" db="UniProtKB">
        <authorList>
            <consortium name="RefSeq"/>
        </authorList>
    </citation>
    <scope>IDENTIFICATION</scope>
</reference>
<protein>
    <submittedName>
        <fullName evidence="3">Uncharacterized protein LOC105042550 isoform X3</fullName>
    </submittedName>
</protein>
<name>A0A6I9R1P1_ELAGV</name>
<dbReference type="RefSeq" id="XP_010918120.1">
    <property type="nucleotide sequence ID" value="XM_010919818.3"/>
</dbReference>
<proteinExistence type="predicted"/>
<keyword evidence="2" id="KW-1185">Reference proteome</keyword>
<accession>A0A6I9R1P1</accession>
<evidence type="ECO:0000313" key="3">
    <source>
        <dbReference type="RefSeq" id="XP_010918120.1"/>
    </source>
</evidence>
<sequence>MRSRRRFPSSGARGYTSLSCVVSPAPAAPSMPRASAAATAPSSIAPPPPSSACSTRTSLLFFSLFFSLPHLLSLSNTPKPGLFFWLCLSSEDEIDFKKISEEVGGGGDGGDVRCPETATGGAPSSPPSHCCQPYPSSSSSSHCGRPCSVAALSRPSSDDGEANPRLLYRMHFISQGLPPIKIEPHPLIIQTTARWFRRLNFAQQVG</sequence>
<dbReference type="AlphaFoldDB" id="A0A6I9R1P1"/>